<organism evidence="2 3">
    <name type="scientific">Nostoc flagelliforme FACHB-838</name>
    <dbReference type="NCBI Taxonomy" id="2692904"/>
    <lineage>
        <taxon>Bacteria</taxon>
        <taxon>Bacillati</taxon>
        <taxon>Cyanobacteriota</taxon>
        <taxon>Cyanophyceae</taxon>
        <taxon>Nostocales</taxon>
        <taxon>Nostocaceae</taxon>
        <taxon>Nostoc</taxon>
    </lineage>
</organism>
<accession>A0ABR8E2I4</accession>
<gene>
    <name evidence="2" type="ORF">H6G97_43145</name>
</gene>
<dbReference type="SUPFAM" id="SSF51126">
    <property type="entry name" value="Pectin lyase-like"/>
    <property type="match status" value="1"/>
</dbReference>
<evidence type="ECO:0000259" key="1">
    <source>
        <dbReference type="SMART" id="SM00912"/>
    </source>
</evidence>
<keyword evidence="3" id="KW-1185">Reference proteome</keyword>
<feature type="non-terminal residue" evidence="2">
    <location>
        <position position="479"/>
    </location>
</feature>
<feature type="domain" description="Filamentous haemagglutinin FhaB/tRNA nuclease CdiA-like TPS" evidence="1">
    <location>
        <begin position="1"/>
        <end position="75"/>
    </location>
</feature>
<dbReference type="RefSeq" id="WP_190946591.1">
    <property type="nucleotide sequence ID" value="NZ_JACJSI010000332.1"/>
</dbReference>
<sequence>MYAKKISRFNNAVDIQNIITRVTGRSASNIDGLIQATGTANLFLINPNGIIFGPNASLQIGGSFVASTASSLNFADGTKFSATDIQTKPLLTVNVPIGLQFGATAAPIQNQSQASNSNGTTVGLQVKPGKTLALVGGDITLSGGNLTAPSGRIELGSVAANSLVSLKPTNQGWLLGYEGVQNFQNIQLIPRTYQGSSIPSQVDANNRDGIGGNIQVQGNTVELTGYLVRLRTQTTGANDGGDLTINAKRLIVRDGAAISTATRGTGNGGKLTVNASESVEVIGSVLSPDNSLFPSSLSSGTAVAGKAGDIVINTKRLLIQDRGQITTESSAVFRNEQFIAGTGTGGDLTVNASESLEVRGKGSGLFALTNTSGDAGKLTINTGQLIVRDEAEVTVSSLFNNNYIYPENTVNLGKAGDLNVTAGSILLDNQGTLTSDSYSGQGGNITLQVQDLLLMRRNSQISTNAGTSEAGGDGGDITI</sequence>
<reference evidence="2 3" key="1">
    <citation type="journal article" date="2020" name="ISME J.">
        <title>Comparative genomics reveals insights into cyanobacterial evolution and habitat adaptation.</title>
        <authorList>
            <person name="Chen M.Y."/>
            <person name="Teng W.K."/>
            <person name="Zhao L."/>
            <person name="Hu C.X."/>
            <person name="Zhou Y.K."/>
            <person name="Han B.P."/>
            <person name="Song L.R."/>
            <person name="Shu W.S."/>
        </authorList>
    </citation>
    <scope>NUCLEOTIDE SEQUENCE [LARGE SCALE GENOMIC DNA]</scope>
    <source>
        <strain evidence="2 3">FACHB-838</strain>
    </source>
</reference>
<dbReference type="SMART" id="SM00912">
    <property type="entry name" value="Haemagg_act"/>
    <property type="match status" value="1"/>
</dbReference>
<dbReference type="Proteomes" id="UP000623440">
    <property type="component" value="Unassembled WGS sequence"/>
</dbReference>
<proteinExistence type="predicted"/>
<protein>
    <submittedName>
        <fullName evidence="2">Filamentous hemagglutinin N-terminal domain-containing protein</fullName>
    </submittedName>
</protein>
<dbReference type="EMBL" id="JACJSI010000332">
    <property type="protein sequence ID" value="MBD2535791.1"/>
    <property type="molecule type" value="Genomic_DNA"/>
</dbReference>
<dbReference type="Pfam" id="PF05860">
    <property type="entry name" value="TPS"/>
    <property type="match status" value="1"/>
</dbReference>
<dbReference type="Gene3D" id="2.160.20.10">
    <property type="entry name" value="Single-stranded right-handed beta-helix, Pectin lyase-like"/>
    <property type="match status" value="2"/>
</dbReference>
<dbReference type="InterPro" id="IPR012334">
    <property type="entry name" value="Pectin_lyas_fold"/>
</dbReference>
<evidence type="ECO:0000313" key="3">
    <source>
        <dbReference type="Proteomes" id="UP000623440"/>
    </source>
</evidence>
<dbReference type="NCBIfam" id="TIGR01901">
    <property type="entry name" value="adhes_NPXG"/>
    <property type="match status" value="1"/>
</dbReference>
<dbReference type="InterPro" id="IPR011050">
    <property type="entry name" value="Pectin_lyase_fold/virulence"/>
</dbReference>
<evidence type="ECO:0000313" key="2">
    <source>
        <dbReference type="EMBL" id="MBD2535791.1"/>
    </source>
</evidence>
<name>A0ABR8E2I4_9NOSO</name>
<dbReference type="InterPro" id="IPR008638">
    <property type="entry name" value="FhaB/CdiA-like_TPS"/>
</dbReference>
<comment type="caution">
    <text evidence="2">The sequence shown here is derived from an EMBL/GenBank/DDBJ whole genome shotgun (WGS) entry which is preliminary data.</text>
</comment>